<feature type="compositionally biased region" description="Polar residues" evidence="4">
    <location>
        <begin position="132"/>
        <end position="145"/>
    </location>
</feature>
<evidence type="ECO:0000256" key="3">
    <source>
        <dbReference type="ARBA" id="ARBA00043265"/>
    </source>
</evidence>
<keyword evidence="3" id="KW-1280">Immunoglobulin</keyword>
<dbReference type="PANTHER" id="PTHR23266">
    <property type="entry name" value="IMMUNOGLOBULIN HEAVY CHAIN"/>
    <property type="match status" value="1"/>
</dbReference>
<evidence type="ECO:0000313" key="6">
    <source>
        <dbReference type="Ensembl" id="ENSPCLP00000010779.1"/>
    </source>
</evidence>
<feature type="domain" description="Immunoglobulin V-set" evidence="5">
    <location>
        <begin position="29"/>
        <end position="105"/>
    </location>
</feature>
<dbReference type="Proteomes" id="UP000472261">
    <property type="component" value="Unplaced"/>
</dbReference>
<dbReference type="InterPro" id="IPR013783">
    <property type="entry name" value="Ig-like_fold"/>
</dbReference>
<feature type="region of interest" description="Disordered" evidence="4">
    <location>
        <begin position="132"/>
        <end position="151"/>
    </location>
</feature>
<dbReference type="InterPro" id="IPR050199">
    <property type="entry name" value="IgHV"/>
</dbReference>
<dbReference type="InterPro" id="IPR013106">
    <property type="entry name" value="Ig_V-set"/>
</dbReference>
<dbReference type="Gene3D" id="2.60.40.10">
    <property type="entry name" value="Immunoglobulins"/>
    <property type="match status" value="1"/>
</dbReference>
<protein>
    <recommendedName>
        <fullName evidence="5">Immunoglobulin V-set domain-containing protein</fullName>
    </recommendedName>
</protein>
<reference evidence="6" key="2">
    <citation type="submission" date="2025-09" db="UniProtKB">
        <authorList>
            <consortium name="Ensembl"/>
        </authorList>
    </citation>
    <scope>IDENTIFICATION</scope>
</reference>
<evidence type="ECO:0000256" key="4">
    <source>
        <dbReference type="SAM" id="MobiDB-lite"/>
    </source>
</evidence>
<reference evidence="6" key="1">
    <citation type="submission" date="2025-08" db="UniProtKB">
        <authorList>
            <consortium name="Ensembl"/>
        </authorList>
    </citation>
    <scope>IDENTIFICATION</scope>
</reference>
<evidence type="ECO:0000259" key="5">
    <source>
        <dbReference type="SMART" id="SM00406"/>
    </source>
</evidence>
<dbReference type="SUPFAM" id="SSF48726">
    <property type="entry name" value="Immunoglobulin"/>
    <property type="match status" value="1"/>
</dbReference>
<proteinExistence type="predicted"/>
<keyword evidence="7" id="KW-1185">Reference proteome</keyword>
<dbReference type="Ensembl" id="ENSPCLT00000014525.1">
    <property type="protein sequence ID" value="ENSPCLP00000010779.1"/>
    <property type="gene ID" value="ENSPCLG00000008908.1"/>
</dbReference>
<keyword evidence="2" id="KW-1064">Adaptive immunity</keyword>
<sequence>MPRSLLGIWERVVPLLGHSVQEFGGGHTDASMASGCTCSSCPTAWVRQESSNGLQFITTISKTGSYTAFGVQGRATTSRDDGQSTGRLQLNNLRAEGTASYCCAKRDGAAGCGAGAPDAGEIDSITAFPAPTHSQVHRTSPTFGRTQPRMC</sequence>
<name>A0A669PRA5_PHACC</name>
<evidence type="ECO:0000256" key="2">
    <source>
        <dbReference type="ARBA" id="ARBA00023130"/>
    </source>
</evidence>
<accession>A0A669PRA5</accession>
<evidence type="ECO:0000256" key="1">
    <source>
        <dbReference type="ARBA" id="ARBA00022859"/>
    </source>
</evidence>
<dbReference type="GO" id="GO:0005576">
    <property type="term" value="C:extracellular region"/>
    <property type="evidence" value="ECO:0007669"/>
    <property type="project" value="UniProtKB-ARBA"/>
</dbReference>
<organism evidence="6 7">
    <name type="scientific">Phasianus colchicus</name>
    <name type="common">Common pheasant</name>
    <dbReference type="NCBI Taxonomy" id="9054"/>
    <lineage>
        <taxon>Eukaryota</taxon>
        <taxon>Metazoa</taxon>
        <taxon>Chordata</taxon>
        <taxon>Craniata</taxon>
        <taxon>Vertebrata</taxon>
        <taxon>Euteleostomi</taxon>
        <taxon>Archelosauria</taxon>
        <taxon>Archosauria</taxon>
        <taxon>Dinosauria</taxon>
        <taxon>Saurischia</taxon>
        <taxon>Theropoda</taxon>
        <taxon>Coelurosauria</taxon>
        <taxon>Aves</taxon>
        <taxon>Neognathae</taxon>
        <taxon>Galloanserae</taxon>
        <taxon>Galliformes</taxon>
        <taxon>Phasianidae</taxon>
        <taxon>Phasianinae</taxon>
        <taxon>Phasianus</taxon>
    </lineage>
</organism>
<keyword evidence="1" id="KW-0391">Immunity</keyword>
<dbReference type="InterPro" id="IPR036179">
    <property type="entry name" value="Ig-like_dom_sf"/>
</dbReference>
<dbReference type="AlphaFoldDB" id="A0A669PRA5"/>
<dbReference type="GO" id="GO:0019814">
    <property type="term" value="C:immunoglobulin complex"/>
    <property type="evidence" value="ECO:0007669"/>
    <property type="project" value="UniProtKB-KW"/>
</dbReference>
<dbReference type="GO" id="GO:0002250">
    <property type="term" value="P:adaptive immune response"/>
    <property type="evidence" value="ECO:0007669"/>
    <property type="project" value="UniProtKB-KW"/>
</dbReference>
<dbReference type="SMART" id="SM00406">
    <property type="entry name" value="IGv"/>
    <property type="match status" value="1"/>
</dbReference>
<evidence type="ECO:0000313" key="7">
    <source>
        <dbReference type="Proteomes" id="UP000472261"/>
    </source>
</evidence>